<dbReference type="InterPro" id="IPR020084">
    <property type="entry name" value="NUDIX_hydrolase_CS"/>
</dbReference>
<dbReference type="OrthoDB" id="3404294at2"/>
<keyword evidence="4" id="KW-1185">Reference proteome</keyword>
<dbReference type="RefSeq" id="WP_141953548.1">
    <property type="nucleotide sequence ID" value="NZ_VFOZ01000001.1"/>
</dbReference>
<evidence type="ECO:0000313" key="3">
    <source>
        <dbReference type="EMBL" id="TQL95402.1"/>
    </source>
</evidence>
<accession>A0A543CE77</accession>
<dbReference type="SUPFAM" id="SSF55811">
    <property type="entry name" value="Nudix"/>
    <property type="match status" value="1"/>
</dbReference>
<dbReference type="Pfam" id="PF00293">
    <property type="entry name" value="NUDIX"/>
    <property type="match status" value="1"/>
</dbReference>
<dbReference type="AlphaFoldDB" id="A0A543CE77"/>
<feature type="domain" description="Nudix hydrolase" evidence="2">
    <location>
        <begin position="18"/>
        <end position="151"/>
    </location>
</feature>
<name>A0A543CE77_9ACTN</name>
<dbReference type="EMBL" id="VFOZ01000001">
    <property type="protein sequence ID" value="TQL95402.1"/>
    <property type="molecule type" value="Genomic_DNA"/>
</dbReference>
<dbReference type="InterPro" id="IPR015797">
    <property type="entry name" value="NUDIX_hydrolase-like_dom_sf"/>
</dbReference>
<reference evidence="3 4" key="1">
    <citation type="submission" date="2019-06" db="EMBL/GenBank/DDBJ databases">
        <title>Sequencing the genomes of 1000 actinobacteria strains.</title>
        <authorList>
            <person name="Klenk H.-P."/>
        </authorList>
    </citation>
    <scope>NUCLEOTIDE SEQUENCE [LARGE SCALE GENOMIC DNA]</scope>
    <source>
        <strain evidence="3 4">DSM 102200</strain>
    </source>
</reference>
<comment type="caution">
    <text evidence="3">The sequence shown here is derived from an EMBL/GenBank/DDBJ whole genome shotgun (WGS) entry which is preliminary data.</text>
</comment>
<keyword evidence="1" id="KW-0378">Hydrolase</keyword>
<proteinExistence type="predicted"/>
<dbReference type="Proteomes" id="UP000316096">
    <property type="component" value="Unassembled WGS sequence"/>
</dbReference>
<evidence type="ECO:0000313" key="4">
    <source>
        <dbReference type="Proteomes" id="UP000316096"/>
    </source>
</evidence>
<dbReference type="PROSITE" id="PS51462">
    <property type="entry name" value="NUDIX"/>
    <property type="match status" value="1"/>
</dbReference>
<organism evidence="3 4">
    <name type="scientific">Actinoallomurus bryophytorum</name>
    <dbReference type="NCBI Taxonomy" id="1490222"/>
    <lineage>
        <taxon>Bacteria</taxon>
        <taxon>Bacillati</taxon>
        <taxon>Actinomycetota</taxon>
        <taxon>Actinomycetes</taxon>
        <taxon>Streptosporangiales</taxon>
        <taxon>Thermomonosporaceae</taxon>
        <taxon>Actinoallomurus</taxon>
    </lineage>
</organism>
<evidence type="ECO:0000259" key="2">
    <source>
        <dbReference type="PROSITE" id="PS51462"/>
    </source>
</evidence>
<protein>
    <submittedName>
        <fullName evidence="3">ADP-ribose pyrophosphatase YjhB (NUDIX family)</fullName>
    </submittedName>
</protein>
<evidence type="ECO:0000256" key="1">
    <source>
        <dbReference type="ARBA" id="ARBA00022801"/>
    </source>
</evidence>
<dbReference type="GO" id="GO:0016787">
    <property type="term" value="F:hydrolase activity"/>
    <property type="evidence" value="ECO:0007669"/>
    <property type="project" value="UniProtKB-KW"/>
</dbReference>
<sequence>MGDGDGWASCDAGHRHWGRYGAAGLLLYHPGDEPYILLQKRSRLSIGGGTWGLLGGARHSHEGPVEAALREASEESTLDPSLVRPHWLSREDHGGWSYETVIGSAASRLDVRPQSFETAGVAWVPASEVADQKLFPPFAESWRRLRRSLYRVVIVVDTANVMGSRADGWWRDRRGAAERLRDEVAAVDGFTGVPGAVAEICYPRIVMVAEGAARGMSGVPGAEVVDAPGSGDDTIASLAEPQAADERRVVVTADRELRARCESAGAMVTGPRWLLDAVDRPCPAS</sequence>
<gene>
    <name evidence="3" type="ORF">FB559_0905</name>
</gene>
<dbReference type="Gene3D" id="3.90.79.10">
    <property type="entry name" value="Nucleoside Triphosphate Pyrophosphohydrolase"/>
    <property type="match status" value="1"/>
</dbReference>
<dbReference type="InterPro" id="IPR000086">
    <property type="entry name" value="NUDIX_hydrolase_dom"/>
</dbReference>
<dbReference type="PROSITE" id="PS00893">
    <property type="entry name" value="NUDIX_BOX"/>
    <property type="match status" value="1"/>
</dbReference>